<accession>A0A384JML5</accession>
<name>A0A384JML5_BOTFB</name>
<organism evidence="2 3">
    <name type="scientific">Botryotinia fuckeliana (strain B05.10)</name>
    <name type="common">Noble rot fungus</name>
    <name type="synonym">Botrytis cinerea</name>
    <dbReference type="NCBI Taxonomy" id="332648"/>
    <lineage>
        <taxon>Eukaryota</taxon>
        <taxon>Fungi</taxon>
        <taxon>Dikarya</taxon>
        <taxon>Ascomycota</taxon>
        <taxon>Pezizomycotina</taxon>
        <taxon>Leotiomycetes</taxon>
        <taxon>Helotiales</taxon>
        <taxon>Sclerotiniaceae</taxon>
        <taxon>Botrytis</taxon>
    </lineage>
</organism>
<dbReference type="GeneID" id="36394310"/>
<gene>
    <name evidence="2" type="ORF">BCIN_07g02230</name>
</gene>
<keyword evidence="3" id="KW-1185">Reference proteome</keyword>
<protein>
    <submittedName>
        <fullName evidence="2">Uncharacterized protein</fullName>
    </submittedName>
</protein>
<feature type="transmembrane region" description="Helical" evidence="1">
    <location>
        <begin position="83"/>
        <end position="101"/>
    </location>
</feature>
<sequence length="106" mass="12668">MEYEDNLVRNEASLLCYRLWNQTIEYGLWERLEVGLLQVQSFPLFDFPGKVQFHYQLLSQLQIQFLVSFVGNFQMTGLQLFEAGSSLFSALLYLFGFVWDFHRQRR</sequence>
<evidence type="ECO:0000313" key="3">
    <source>
        <dbReference type="Proteomes" id="UP000001798"/>
    </source>
</evidence>
<reference evidence="2 3" key="3">
    <citation type="journal article" date="2017" name="Mol. Plant Pathol.">
        <title>A gapless genome sequence of the fungus Botrytis cinerea.</title>
        <authorList>
            <person name="Van Kan J.A."/>
            <person name="Stassen J.H."/>
            <person name="Mosbach A."/>
            <person name="Van Der Lee T.A."/>
            <person name="Faino L."/>
            <person name="Farmer A.D."/>
            <person name="Papasotiriou D.G."/>
            <person name="Zhou S."/>
            <person name="Seidl M.F."/>
            <person name="Cottam E."/>
            <person name="Edel D."/>
            <person name="Hahn M."/>
            <person name="Schwartz D.C."/>
            <person name="Dietrich R.A."/>
            <person name="Widdison S."/>
            <person name="Scalliet G."/>
        </authorList>
    </citation>
    <scope>NUCLEOTIDE SEQUENCE [LARGE SCALE GENOMIC DNA]</scope>
    <source>
        <strain evidence="2 3">B05.10</strain>
    </source>
</reference>
<dbReference type="AlphaFoldDB" id="A0A384JML5"/>
<evidence type="ECO:0000313" key="2">
    <source>
        <dbReference type="EMBL" id="ATZ51617.1"/>
    </source>
</evidence>
<reference evidence="2 3" key="2">
    <citation type="journal article" date="2012" name="Eukaryot. Cell">
        <title>Genome update of Botrytis cinerea strains B05.10 and T4.</title>
        <authorList>
            <person name="Staats M."/>
            <person name="van Kan J.A."/>
        </authorList>
    </citation>
    <scope>NUCLEOTIDE SEQUENCE [LARGE SCALE GENOMIC DNA]</scope>
    <source>
        <strain evidence="2 3">B05.10</strain>
    </source>
</reference>
<evidence type="ECO:0000256" key="1">
    <source>
        <dbReference type="SAM" id="Phobius"/>
    </source>
</evidence>
<reference evidence="2 3" key="1">
    <citation type="journal article" date="2011" name="PLoS Genet.">
        <title>Genomic analysis of the necrotrophic fungal pathogens Sclerotinia sclerotiorum and Botrytis cinerea.</title>
        <authorList>
            <person name="Amselem J."/>
            <person name="Cuomo C.A."/>
            <person name="van Kan J.A."/>
            <person name="Viaud M."/>
            <person name="Benito E.P."/>
            <person name="Couloux A."/>
            <person name="Coutinho P.M."/>
            <person name="de Vries R.P."/>
            <person name="Dyer P.S."/>
            <person name="Fillinger S."/>
            <person name="Fournier E."/>
            <person name="Gout L."/>
            <person name="Hahn M."/>
            <person name="Kohn L."/>
            <person name="Lapalu N."/>
            <person name="Plummer K.M."/>
            <person name="Pradier J.M."/>
            <person name="Quevillon E."/>
            <person name="Sharon A."/>
            <person name="Simon A."/>
            <person name="ten Have A."/>
            <person name="Tudzynski B."/>
            <person name="Tudzynski P."/>
            <person name="Wincker P."/>
            <person name="Andrew M."/>
            <person name="Anthouard V."/>
            <person name="Beever R.E."/>
            <person name="Beffa R."/>
            <person name="Benoit I."/>
            <person name="Bouzid O."/>
            <person name="Brault B."/>
            <person name="Chen Z."/>
            <person name="Choquer M."/>
            <person name="Collemare J."/>
            <person name="Cotton P."/>
            <person name="Danchin E.G."/>
            <person name="Da Silva C."/>
            <person name="Gautier A."/>
            <person name="Giraud C."/>
            <person name="Giraud T."/>
            <person name="Gonzalez C."/>
            <person name="Grossetete S."/>
            <person name="Guldener U."/>
            <person name="Henrissat B."/>
            <person name="Howlett B.J."/>
            <person name="Kodira C."/>
            <person name="Kretschmer M."/>
            <person name="Lappartient A."/>
            <person name="Leroch M."/>
            <person name="Levis C."/>
            <person name="Mauceli E."/>
            <person name="Neuveglise C."/>
            <person name="Oeser B."/>
            <person name="Pearson M."/>
            <person name="Poulain J."/>
            <person name="Poussereau N."/>
            <person name="Quesneville H."/>
            <person name="Rascle C."/>
            <person name="Schumacher J."/>
            <person name="Segurens B."/>
            <person name="Sexton A."/>
            <person name="Silva E."/>
            <person name="Sirven C."/>
            <person name="Soanes D.M."/>
            <person name="Talbot N.J."/>
            <person name="Templeton M."/>
            <person name="Yandava C."/>
            <person name="Yarden O."/>
            <person name="Zeng Q."/>
            <person name="Rollins J.A."/>
            <person name="Lebrun M.H."/>
            <person name="Dickman M."/>
        </authorList>
    </citation>
    <scope>NUCLEOTIDE SEQUENCE [LARGE SCALE GENOMIC DNA]</scope>
    <source>
        <strain evidence="2 3">B05.10</strain>
    </source>
</reference>
<proteinExistence type="predicted"/>
<dbReference type="RefSeq" id="XP_024549701.1">
    <property type="nucleotide sequence ID" value="XM_024693912.1"/>
</dbReference>
<dbReference type="Proteomes" id="UP000001798">
    <property type="component" value="Chromosome 7"/>
</dbReference>
<keyword evidence="1" id="KW-0472">Membrane</keyword>
<dbReference type="EMBL" id="CP009811">
    <property type="protein sequence ID" value="ATZ51617.1"/>
    <property type="molecule type" value="Genomic_DNA"/>
</dbReference>
<dbReference type="VEuPathDB" id="FungiDB:Bcin07g02230"/>
<keyword evidence="1" id="KW-0812">Transmembrane</keyword>
<keyword evidence="1" id="KW-1133">Transmembrane helix</keyword>